<dbReference type="Proteomes" id="UP000314294">
    <property type="component" value="Unassembled WGS sequence"/>
</dbReference>
<comment type="caution">
    <text evidence="1">The sequence shown here is derived from an EMBL/GenBank/DDBJ whole genome shotgun (WGS) entry which is preliminary data.</text>
</comment>
<protein>
    <submittedName>
        <fullName evidence="1">Uncharacterized protein</fullName>
    </submittedName>
</protein>
<proteinExistence type="predicted"/>
<evidence type="ECO:0000313" key="1">
    <source>
        <dbReference type="EMBL" id="TNN79831.1"/>
    </source>
</evidence>
<name>A0A4Z2IPS6_9TELE</name>
<evidence type="ECO:0000313" key="2">
    <source>
        <dbReference type="Proteomes" id="UP000314294"/>
    </source>
</evidence>
<keyword evidence="2" id="KW-1185">Reference proteome</keyword>
<dbReference type="EMBL" id="SRLO01000060">
    <property type="protein sequence ID" value="TNN79831.1"/>
    <property type="molecule type" value="Genomic_DNA"/>
</dbReference>
<sequence length="287" mass="32582">MESLPNTTHRRHVTFLQSTCSPGSQLQYNIYLKKKTILRSCRTQRKDKAQAGTKQRGCEEEEHCVCFSRTQVTSRGASGPAGNTQRREKVSASTKNLLHDRQQFVVRPVCETALLRASEPWGGSSANARLTDWKEFPSRWNSFRKPPRCLRTSSEATCVSCITLSSIFLAKALKVSIRSSTSCRSWCSLGICSVSMKWAPTISSFSARRLPSFHCLSSAHIRKCSKPSYWESTGWLVMWFIHRTSRRLRFSMKSSSKRPVACFSGRWGTEITVNLCSRRLYSQSKCL</sequence>
<dbReference type="AlphaFoldDB" id="A0A4Z2IPS6"/>
<organism evidence="1 2">
    <name type="scientific">Liparis tanakae</name>
    <name type="common">Tanaka's snailfish</name>
    <dbReference type="NCBI Taxonomy" id="230148"/>
    <lineage>
        <taxon>Eukaryota</taxon>
        <taxon>Metazoa</taxon>
        <taxon>Chordata</taxon>
        <taxon>Craniata</taxon>
        <taxon>Vertebrata</taxon>
        <taxon>Euteleostomi</taxon>
        <taxon>Actinopterygii</taxon>
        <taxon>Neopterygii</taxon>
        <taxon>Teleostei</taxon>
        <taxon>Neoteleostei</taxon>
        <taxon>Acanthomorphata</taxon>
        <taxon>Eupercaria</taxon>
        <taxon>Perciformes</taxon>
        <taxon>Cottioidei</taxon>
        <taxon>Cottales</taxon>
        <taxon>Liparidae</taxon>
        <taxon>Liparis</taxon>
    </lineage>
</organism>
<gene>
    <name evidence="1" type="ORF">EYF80_009868</name>
</gene>
<accession>A0A4Z2IPS6</accession>
<reference evidence="1 2" key="1">
    <citation type="submission" date="2019-03" db="EMBL/GenBank/DDBJ databases">
        <title>First draft genome of Liparis tanakae, snailfish: a comprehensive survey of snailfish specific genes.</title>
        <authorList>
            <person name="Kim W."/>
            <person name="Song I."/>
            <person name="Jeong J.-H."/>
            <person name="Kim D."/>
            <person name="Kim S."/>
            <person name="Ryu S."/>
            <person name="Song J.Y."/>
            <person name="Lee S.K."/>
        </authorList>
    </citation>
    <scope>NUCLEOTIDE SEQUENCE [LARGE SCALE GENOMIC DNA]</scope>
    <source>
        <tissue evidence="1">Muscle</tissue>
    </source>
</reference>